<organism evidence="11 12">
    <name type="scientific">Cannabis sativa</name>
    <name type="common">Hemp</name>
    <name type="synonym">Marijuana</name>
    <dbReference type="NCBI Taxonomy" id="3483"/>
    <lineage>
        <taxon>Eukaryota</taxon>
        <taxon>Viridiplantae</taxon>
        <taxon>Streptophyta</taxon>
        <taxon>Embryophyta</taxon>
        <taxon>Tracheophyta</taxon>
        <taxon>Spermatophyta</taxon>
        <taxon>Magnoliopsida</taxon>
        <taxon>eudicotyledons</taxon>
        <taxon>Gunneridae</taxon>
        <taxon>Pentapetalae</taxon>
        <taxon>rosids</taxon>
        <taxon>fabids</taxon>
        <taxon>Rosales</taxon>
        <taxon>Cannabaceae</taxon>
        <taxon>Cannabis</taxon>
    </lineage>
</organism>
<reference evidence="11 12" key="1">
    <citation type="journal article" date="2020" name="bioRxiv">
        <title>Sequence and annotation of 42 cannabis genomes reveals extensive copy number variation in cannabinoid synthesis and pathogen resistance genes.</title>
        <authorList>
            <person name="Mckernan K.J."/>
            <person name="Helbert Y."/>
            <person name="Kane L.T."/>
            <person name="Ebling H."/>
            <person name="Zhang L."/>
            <person name="Liu B."/>
            <person name="Eaton Z."/>
            <person name="Mclaughlin S."/>
            <person name="Kingan S."/>
            <person name="Baybayan P."/>
            <person name="Concepcion G."/>
            <person name="Jordan M."/>
            <person name="Riva A."/>
            <person name="Barbazuk W."/>
            <person name="Harkins T."/>
        </authorList>
    </citation>
    <scope>NUCLEOTIDE SEQUENCE [LARGE SCALE GENOMIC DNA]</scope>
    <source>
        <strain evidence="12">cv. Jamaican Lion 4</strain>
        <tissue evidence="11">Leaf</tissue>
    </source>
</reference>
<sequence length="297" mass="34091">MGSCKSAMELWRKKETDVLRTVLRQRWREYHAFHSTEIKPDKLMGVINSSSKTHFNVNKNDITKVLLRNNEFTLLHQRQYSRECTVRPWSHSQLMKNYCANTRTCSLVRSISSQAPKEPRKKANETKKDISTVEDPFDSPTYNIPEKPLSFTEGASYSLLIIAGLGVAAAAAYAVFKELIFEPKEYKIFGKALKRVQDDVEVRVRVGYPITGYGQESRNRAARQRIPNRAWTDEEGVEHVEVNFYIRGPNGAGKVFAEMYKDKADNQWKFTYLIVDIKSPSPKQLILESYLPAYAPA</sequence>
<keyword evidence="8 9" id="KW-0472">Membrane</keyword>
<keyword evidence="7 9" id="KW-0496">Mitochondrion</keyword>
<accession>A0A7J6GXH2</accession>
<feature type="transmembrane region" description="Helical" evidence="9">
    <location>
        <begin position="155"/>
        <end position="176"/>
    </location>
</feature>
<dbReference type="InterPro" id="IPR013261">
    <property type="entry name" value="Tim21"/>
</dbReference>
<dbReference type="GO" id="GO:0005744">
    <property type="term" value="C:TIM23 mitochondrial import inner membrane translocase complex"/>
    <property type="evidence" value="ECO:0007669"/>
    <property type="project" value="UniProtKB-UniRule"/>
</dbReference>
<evidence type="ECO:0000256" key="1">
    <source>
        <dbReference type="ARBA" id="ARBA00004434"/>
    </source>
</evidence>
<comment type="subcellular location">
    <subcellularLocation>
        <location evidence="1 9">Mitochondrion inner membrane</location>
        <topology evidence="1 9">Single-pass membrane protein</topology>
    </subcellularLocation>
</comment>
<evidence type="ECO:0000313" key="11">
    <source>
        <dbReference type="EMBL" id="KAF4387030.1"/>
    </source>
</evidence>
<keyword evidence="5" id="KW-0809">Transit peptide</keyword>
<evidence type="ECO:0000256" key="10">
    <source>
        <dbReference type="SAM" id="MobiDB-lite"/>
    </source>
</evidence>
<evidence type="ECO:0000256" key="8">
    <source>
        <dbReference type="ARBA" id="ARBA00023136"/>
    </source>
</evidence>
<name>A0A7J6GXH2_CANSA</name>
<dbReference type="PANTHER" id="PTHR13032">
    <property type="entry name" value="MITOCHONDRIAL IMPORT INNER MEMBRANE TRANSLOCASE SUBUNIT TIM21"/>
    <property type="match status" value="1"/>
</dbReference>
<comment type="function">
    <text evidence="9">Essential component of the TIM23 complex, a complex that mediates the translocation of transit peptide-containing proteins across the mitochondrial inner membrane.</text>
</comment>
<keyword evidence="12" id="KW-1185">Reference proteome</keyword>
<keyword evidence="6 9" id="KW-1133">Transmembrane helix</keyword>
<evidence type="ECO:0000256" key="9">
    <source>
        <dbReference type="RuleBase" id="RU367142"/>
    </source>
</evidence>
<evidence type="ECO:0000256" key="7">
    <source>
        <dbReference type="ARBA" id="ARBA00023128"/>
    </source>
</evidence>
<evidence type="ECO:0000313" key="12">
    <source>
        <dbReference type="Proteomes" id="UP000583929"/>
    </source>
</evidence>
<comment type="subunit">
    <text evidence="9">Component of the TIM23 complex.</text>
</comment>
<dbReference type="AlphaFoldDB" id="A0A7J6GXH2"/>
<dbReference type="PANTHER" id="PTHR13032:SF6">
    <property type="entry name" value="MITOCHONDRIAL IMPORT INNER MEMBRANE TRANSLOCASE SUBUNIT TIM21"/>
    <property type="match status" value="1"/>
</dbReference>
<keyword evidence="4 9" id="KW-0999">Mitochondrion inner membrane</keyword>
<feature type="compositionally biased region" description="Basic and acidic residues" evidence="10">
    <location>
        <begin position="117"/>
        <end position="131"/>
    </location>
</feature>
<dbReference type="OrthoDB" id="436405at2759"/>
<gene>
    <name evidence="11" type="ORF">G4B88_024602</name>
</gene>
<evidence type="ECO:0000256" key="6">
    <source>
        <dbReference type="ARBA" id="ARBA00022989"/>
    </source>
</evidence>
<comment type="caution">
    <text evidence="11">The sequence shown here is derived from an EMBL/GenBank/DDBJ whole genome shotgun (WGS) entry which is preliminary data.</text>
</comment>
<dbReference type="GO" id="GO:0030150">
    <property type="term" value="P:protein import into mitochondrial matrix"/>
    <property type="evidence" value="ECO:0007669"/>
    <property type="project" value="UniProtKB-UniRule"/>
</dbReference>
<dbReference type="EMBL" id="JAATIQ010000080">
    <property type="protein sequence ID" value="KAF4387030.1"/>
    <property type="molecule type" value="Genomic_DNA"/>
</dbReference>
<evidence type="ECO:0000256" key="3">
    <source>
        <dbReference type="ARBA" id="ARBA00022692"/>
    </source>
</evidence>
<keyword evidence="9" id="KW-0813">Transport</keyword>
<evidence type="ECO:0000256" key="5">
    <source>
        <dbReference type="ARBA" id="ARBA00022946"/>
    </source>
</evidence>
<evidence type="ECO:0000256" key="2">
    <source>
        <dbReference type="ARBA" id="ARBA00010867"/>
    </source>
</evidence>
<evidence type="ECO:0000256" key="4">
    <source>
        <dbReference type="ARBA" id="ARBA00022792"/>
    </source>
</evidence>
<dbReference type="Pfam" id="PF08294">
    <property type="entry name" value="TIM21"/>
    <property type="match status" value="1"/>
</dbReference>
<dbReference type="FunFam" id="3.10.450.320:FF:000002">
    <property type="entry name" value="Mitochondrial import inner membrane translocase subunit tim21"/>
    <property type="match status" value="1"/>
</dbReference>
<feature type="region of interest" description="Disordered" evidence="10">
    <location>
        <begin position="111"/>
        <end position="137"/>
    </location>
</feature>
<dbReference type="Gene3D" id="3.10.450.320">
    <property type="entry name" value="Mitochondrial import inner membrane translocase subunit Tim21"/>
    <property type="match status" value="1"/>
</dbReference>
<dbReference type="Proteomes" id="UP000583929">
    <property type="component" value="Unassembled WGS sequence"/>
</dbReference>
<proteinExistence type="inferred from homology"/>
<dbReference type="InterPro" id="IPR038552">
    <property type="entry name" value="Tim21_IMS_sf"/>
</dbReference>
<keyword evidence="3 9" id="KW-0812">Transmembrane</keyword>
<keyword evidence="9" id="KW-0653">Protein transport</keyword>
<keyword evidence="9" id="KW-0811">Translocation</keyword>
<comment type="similarity">
    <text evidence="2 9">Belongs to the TIM21 family.</text>
</comment>
<protein>
    <recommendedName>
        <fullName evidence="9">Mitochondrial import inner membrane translocase subunit Tim21</fullName>
    </recommendedName>
</protein>